<comment type="caution">
    <text evidence="1">The sequence shown here is derived from an EMBL/GenBank/DDBJ whole genome shotgun (WGS) entry which is preliminary data.</text>
</comment>
<name>A0ABQ9H4V9_9NEOP</name>
<dbReference type="Proteomes" id="UP001159363">
    <property type="component" value="Chromosome 6"/>
</dbReference>
<protein>
    <submittedName>
        <fullName evidence="1">Uncharacterized protein</fullName>
    </submittedName>
</protein>
<reference evidence="1 2" key="1">
    <citation type="submission" date="2023-02" db="EMBL/GenBank/DDBJ databases">
        <title>LHISI_Scaffold_Assembly.</title>
        <authorList>
            <person name="Stuart O.P."/>
            <person name="Cleave R."/>
            <person name="Magrath M.J.L."/>
            <person name="Mikheyev A.S."/>
        </authorList>
    </citation>
    <scope>NUCLEOTIDE SEQUENCE [LARGE SCALE GENOMIC DNA]</scope>
    <source>
        <strain evidence="1">Daus_M_001</strain>
        <tissue evidence="1">Leg muscle</tissue>
    </source>
</reference>
<sequence>MCSANSSKSGENRQNYYTYTFAVDGKRHSTCKNFLLHKLTNIPFPNENCPQRSEIGTRNIKACFHQKFHTTDEVNLRKHFDDPSLNVMKLYKYFQQYYYDVTDNILITDFFVNKAATVFVCQELMYVTFLRRVNSY</sequence>
<dbReference type="EMBL" id="JARBHB010000007">
    <property type="protein sequence ID" value="KAJ8879331.1"/>
    <property type="molecule type" value="Genomic_DNA"/>
</dbReference>
<evidence type="ECO:0000313" key="2">
    <source>
        <dbReference type="Proteomes" id="UP001159363"/>
    </source>
</evidence>
<proteinExistence type="predicted"/>
<gene>
    <name evidence="1" type="ORF">PR048_019939</name>
</gene>
<accession>A0ABQ9H4V9</accession>
<keyword evidence="2" id="KW-1185">Reference proteome</keyword>
<evidence type="ECO:0000313" key="1">
    <source>
        <dbReference type="EMBL" id="KAJ8879331.1"/>
    </source>
</evidence>
<organism evidence="1 2">
    <name type="scientific">Dryococelus australis</name>
    <dbReference type="NCBI Taxonomy" id="614101"/>
    <lineage>
        <taxon>Eukaryota</taxon>
        <taxon>Metazoa</taxon>
        <taxon>Ecdysozoa</taxon>
        <taxon>Arthropoda</taxon>
        <taxon>Hexapoda</taxon>
        <taxon>Insecta</taxon>
        <taxon>Pterygota</taxon>
        <taxon>Neoptera</taxon>
        <taxon>Polyneoptera</taxon>
        <taxon>Phasmatodea</taxon>
        <taxon>Verophasmatodea</taxon>
        <taxon>Anareolatae</taxon>
        <taxon>Phasmatidae</taxon>
        <taxon>Eurycanthinae</taxon>
        <taxon>Dryococelus</taxon>
    </lineage>
</organism>